<keyword evidence="5 7" id="KW-1133">Transmembrane helix</keyword>
<dbReference type="STRING" id="314256.OG2516_04069"/>
<keyword evidence="2 7" id="KW-0813">Transport</keyword>
<dbReference type="HOGENOM" id="CLU_036879_0_2_5"/>
<dbReference type="AlphaFoldDB" id="Q2CEF5"/>
<dbReference type="SUPFAM" id="SSF161098">
    <property type="entry name" value="MetI-like"/>
    <property type="match status" value="1"/>
</dbReference>
<dbReference type="eggNOG" id="COG0601">
    <property type="taxonomic scope" value="Bacteria"/>
</dbReference>
<evidence type="ECO:0000313" key="9">
    <source>
        <dbReference type="EMBL" id="EAR51042.1"/>
    </source>
</evidence>
<keyword evidence="10" id="KW-1185">Reference proteome</keyword>
<dbReference type="GO" id="GO:0055085">
    <property type="term" value="P:transmembrane transport"/>
    <property type="evidence" value="ECO:0007669"/>
    <property type="project" value="InterPro"/>
</dbReference>
<dbReference type="PANTHER" id="PTHR43163:SF6">
    <property type="entry name" value="DIPEPTIDE TRANSPORT SYSTEM PERMEASE PROTEIN DPPB-RELATED"/>
    <property type="match status" value="1"/>
</dbReference>
<accession>Q2CEF5</accession>
<evidence type="ECO:0000313" key="10">
    <source>
        <dbReference type="Proteomes" id="UP000003635"/>
    </source>
</evidence>
<organism evidence="9 10">
    <name type="scientific">Oceanicola granulosus (strain ATCC BAA-861 / DSM 15982 / KCTC 12143 / HTCC2516)</name>
    <dbReference type="NCBI Taxonomy" id="314256"/>
    <lineage>
        <taxon>Bacteria</taxon>
        <taxon>Pseudomonadati</taxon>
        <taxon>Pseudomonadota</taxon>
        <taxon>Alphaproteobacteria</taxon>
        <taxon>Rhodobacterales</taxon>
        <taxon>Roseobacteraceae</taxon>
        <taxon>Oceanicola</taxon>
    </lineage>
</organism>
<dbReference type="Gene3D" id="1.10.3720.10">
    <property type="entry name" value="MetI-like"/>
    <property type="match status" value="1"/>
</dbReference>
<gene>
    <name evidence="9" type="ORF">OG2516_04069</name>
</gene>
<feature type="transmembrane region" description="Helical" evidence="7">
    <location>
        <begin position="170"/>
        <end position="189"/>
    </location>
</feature>
<dbReference type="Proteomes" id="UP000003635">
    <property type="component" value="Unassembled WGS sequence"/>
</dbReference>
<dbReference type="Pfam" id="PF19300">
    <property type="entry name" value="BPD_transp_1_N"/>
    <property type="match status" value="1"/>
</dbReference>
<feature type="domain" description="ABC transmembrane type-1" evidence="8">
    <location>
        <begin position="95"/>
        <end position="296"/>
    </location>
</feature>
<feature type="transmembrane region" description="Helical" evidence="7">
    <location>
        <begin position="276"/>
        <end position="299"/>
    </location>
</feature>
<dbReference type="OrthoDB" id="9807402at2"/>
<feature type="transmembrane region" description="Helical" evidence="7">
    <location>
        <begin position="99"/>
        <end position="122"/>
    </location>
</feature>
<dbReference type="Pfam" id="PF00528">
    <property type="entry name" value="BPD_transp_1"/>
    <property type="match status" value="1"/>
</dbReference>
<evidence type="ECO:0000256" key="6">
    <source>
        <dbReference type="ARBA" id="ARBA00023136"/>
    </source>
</evidence>
<dbReference type="PROSITE" id="PS50928">
    <property type="entry name" value="ABC_TM1"/>
    <property type="match status" value="1"/>
</dbReference>
<dbReference type="GO" id="GO:0005886">
    <property type="term" value="C:plasma membrane"/>
    <property type="evidence" value="ECO:0007669"/>
    <property type="project" value="UniProtKB-SubCell"/>
</dbReference>
<dbReference type="InterPro" id="IPR000515">
    <property type="entry name" value="MetI-like"/>
</dbReference>
<dbReference type="RefSeq" id="WP_007254342.1">
    <property type="nucleotide sequence ID" value="NZ_CH724107.1"/>
</dbReference>
<feature type="transmembrane region" description="Helical" evidence="7">
    <location>
        <begin position="12"/>
        <end position="30"/>
    </location>
</feature>
<evidence type="ECO:0000259" key="8">
    <source>
        <dbReference type="PROSITE" id="PS50928"/>
    </source>
</evidence>
<reference evidence="9 10" key="1">
    <citation type="journal article" date="2010" name="J. Bacteriol.">
        <title>Genome sequences of Oceanicola granulosus HTCC2516(T) and Oceanicola batsensis HTCC2597(TDelta).</title>
        <authorList>
            <person name="Thrash J.C."/>
            <person name="Cho J.C."/>
            <person name="Vergin K.L."/>
            <person name="Giovannoni S.J."/>
        </authorList>
    </citation>
    <scope>NUCLEOTIDE SEQUENCE [LARGE SCALE GENOMIC DNA]</scope>
    <source>
        <strain evidence="10">ATCC BAA-861 / DSM 15982 / KCTC 12143 / HTCC2516</strain>
    </source>
</reference>
<feature type="transmembrane region" description="Helical" evidence="7">
    <location>
        <begin position="231"/>
        <end position="256"/>
    </location>
</feature>
<dbReference type="CDD" id="cd06261">
    <property type="entry name" value="TM_PBP2"/>
    <property type="match status" value="1"/>
</dbReference>
<evidence type="ECO:0000256" key="7">
    <source>
        <dbReference type="RuleBase" id="RU363032"/>
    </source>
</evidence>
<comment type="subcellular location">
    <subcellularLocation>
        <location evidence="1 7">Cell membrane</location>
        <topology evidence="1 7">Multi-pass membrane protein</topology>
    </subcellularLocation>
</comment>
<keyword evidence="3" id="KW-1003">Cell membrane</keyword>
<comment type="caution">
    <text evidence="9">The sequence shown here is derived from an EMBL/GenBank/DDBJ whole genome shotgun (WGS) entry which is preliminary data.</text>
</comment>
<sequence>MLLFALRRLLQLVPVLIGVLVIAFAVTRLTPGDPAEIMGGFEASDETIAAIREDMGLNEPIHRQFVIYLGNILTGDLGRSYYNGREVTRIISETLPRTAALAGVALAFTLIVGIPLGVVSALRKDTWIDLGARTLALAGVSAPPFFAGLLAILVFASYLRILPSYGAGSWLHVVLPGVTLGLSSAGLVMRLTRSAMLEVLNQNYIRTARAKGLPPRMVNYRHAFRNASIPIVTITGLQLGSLLSGAVLTETVFAYPGIGRLLVRSIFERDFPVVQGLILLIAVIYLVANLLVDLFYTLVDPRISHG</sequence>
<dbReference type="InterPro" id="IPR035906">
    <property type="entry name" value="MetI-like_sf"/>
</dbReference>
<dbReference type="PANTHER" id="PTHR43163">
    <property type="entry name" value="DIPEPTIDE TRANSPORT SYSTEM PERMEASE PROTEIN DPPB-RELATED"/>
    <property type="match status" value="1"/>
</dbReference>
<comment type="similarity">
    <text evidence="7">Belongs to the binding-protein-dependent transport system permease family.</text>
</comment>
<dbReference type="InterPro" id="IPR045621">
    <property type="entry name" value="BPD_transp_1_N"/>
</dbReference>
<evidence type="ECO:0000256" key="1">
    <source>
        <dbReference type="ARBA" id="ARBA00004651"/>
    </source>
</evidence>
<protein>
    <submittedName>
        <fullName evidence="9">Peptide ABC transporter, permease protein</fullName>
    </submittedName>
</protein>
<keyword evidence="4 7" id="KW-0812">Transmembrane</keyword>
<evidence type="ECO:0000256" key="3">
    <source>
        <dbReference type="ARBA" id="ARBA00022475"/>
    </source>
</evidence>
<evidence type="ECO:0000256" key="5">
    <source>
        <dbReference type="ARBA" id="ARBA00022989"/>
    </source>
</evidence>
<dbReference type="EMBL" id="AAOT01000018">
    <property type="protein sequence ID" value="EAR51042.1"/>
    <property type="molecule type" value="Genomic_DNA"/>
</dbReference>
<proteinExistence type="inferred from homology"/>
<name>Q2CEF5_OCEGH</name>
<keyword evidence="6 7" id="KW-0472">Membrane</keyword>
<feature type="transmembrane region" description="Helical" evidence="7">
    <location>
        <begin position="134"/>
        <end position="158"/>
    </location>
</feature>
<evidence type="ECO:0000256" key="2">
    <source>
        <dbReference type="ARBA" id="ARBA00022448"/>
    </source>
</evidence>
<evidence type="ECO:0000256" key="4">
    <source>
        <dbReference type="ARBA" id="ARBA00022692"/>
    </source>
</evidence>